<dbReference type="Proteomes" id="UP001305647">
    <property type="component" value="Unassembled WGS sequence"/>
</dbReference>
<keyword evidence="2" id="KW-1185">Reference proteome</keyword>
<dbReference type="InterPro" id="IPR025213">
    <property type="entry name" value="Sim4_Fta2"/>
</dbReference>
<reference evidence="1" key="2">
    <citation type="submission" date="2023-05" db="EMBL/GenBank/DDBJ databases">
        <authorList>
            <consortium name="Lawrence Berkeley National Laboratory"/>
            <person name="Steindorff A."/>
            <person name="Hensen N."/>
            <person name="Bonometti L."/>
            <person name="Westerberg I."/>
            <person name="Brannstrom I.O."/>
            <person name="Guillou S."/>
            <person name="Cros-Aarteil S."/>
            <person name="Calhoun S."/>
            <person name="Haridas S."/>
            <person name="Kuo A."/>
            <person name="Mondo S."/>
            <person name="Pangilinan J."/>
            <person name="Riley R."/>
            <person name="Labutti K."/>
            <person name="Andreopoulos B."/>
            <person name="Lipzen A."/>
            <person name="Chen C."/>
            <person name="Yanf M."/>
            <person name="Daum C."/>
            <person name="Ng V."/>
            <person name="Clum A."/>
            <person name="Ohm R."/>
            <person name="Martin F."/>
            <person name="Silar P."/>
            <person name="Natvig D."/>
            <person name="Lalanne C."/>
            <person name="Gautier V."/>
            <person name="Ament-Velasquez S.L."/>
            <person name="Kruys A."/>
            <person name="Hutchinson M.I."/>
            <person name="Powell A.J."/>
            <person name="Barry K."/>
            <person name="Miller A.N."/>
            <person name="Grigoriev I.V."/>
            <person name="Debuchy R."/>
            <person name="Gladieux P."/>
            <person name="Thoren M.H."/>
            <person name="Johannesson H."/>
        </authorList>
    </citation>
    <scope>NUCLEOTIDE SEQUENCE</scope>
    <source>
        <strain evidence="1">CBS 757.83</strain>
    </source>
</reference>
<proteinExistence type="predicted"/>
<protein>
    <submittedName>
        <fullName evidence="1">Uncharacterized protein</fullName>
    </submittedName>
</protein>
<evidence type="ECO:0000313" key="1">
    <source>
        <dbReference type="EMBL" id="KAK4099370.1"/>
    </source>
</evidence>
<dbReference type="Pfam" id="PF13095">
    <property type="entry name" value="FTA2"/>
    <property type="match status" value="1"/>
</dbReference>
<reference evidence="1" key="1">
    <citation type="journal article" date="2023" name="Mol. Phylogenet. Evol.">
        <title>Genome-scale phylogeny and comparative genomics of the fungal order Sordariales.</title>
        <authorList>
            <person name="Hensen N."/>
            <person name="Bonometti L."/>
            <person name="Westerberg I."/>
            <person name="Brannstrom I.O."/>
            <person name="Guillou S."/>
            <person name="Cros-Aarteil S."/>
            <person name="Calhoun S."/>
            <person name="Haridas S."/>
            <person name="Kuo A."/>
            <person name="Mondo S."/>
            <person name="Pangilinan J."/>
            <person name="Riley R."/>
            <person name="LaButti K."/>
            <person name="Andreopoulos B."/>
            <person name="Lipzen A."/>
            <person name="Chen C."/>
            <person name="Yan M."/>
            <person name="Daum C."/>
            <person name="Ng V."/>
            <person name="Clum A."/>
            <person name="Steindorff A."/>
            <person name="Ohm R.A."/>
            <person name="Martin F."/>
            <person name="Silar P."/>
            <person name="Natvig D.O."/>
            <person name="Lalanne C."/>
            <person name="Gautier V."/>
            <person name="Ament-Velasquez S.L."/>
            <person name="Kruys A."/>
            <person name="Hutchinson M.I."/>
            <person name="Powell A.J."/>
            <person name="Barry K."/>
            <person name="Miller A.N."/>
            <person name="Grigoriev I.V."/>
            <person name="Debuchy R."/>
            <person name="Gladieux P."/>
            <person name="Hiltunen Thoren M."/>
            <person name="Johannesson H."/>
        </authorList>
    </citation>
    <scope>NUCLEOTIDE SEQUENCE</scope>
    <source>
        <strain evidence="1">CBS 757.83</strain>
    </source>
</reference>
<comment type="caution">
    <text evidence="1">The sequence shown here is derived from an EMBL/GenBank/DDBJ whole genome shotgun (WGS) entry which is preliminary data.</text>
</comment>
<gene>
    <name evidence="1" type="ORF">N658DRAFT_525608</name>
</gene>
<evidence type="ECO:0000313" key="2">
    <source>
        <dbReference type="Proteomes" id="UP001305647"/>
    </source>
</evidence>
<dbReference type="EMBL" id="MU863650">
    <property type="protein sequence ID" value="KAK4099370.1"/>
    <property type="molecule type" value="Genomic_DNA"/>
</dbReference>
<dbReference type="AlphaFoldDB" id="A0AAN6SZB9"/>
<organism evidence="1 2">
    <name type="scientific">Parathielavia hyrcaniae</name>
    <dbReference type="NCBI Taxonomy" id="113614"/>
    <lineage>
        <taxon>Eukaryota</taxon>
        <taxon>Fungi</taxon>
        <taxon>Dikarya</taxon>
        <taxon>Ascomycota</taxon>
        <taxon>Pezizomycotina</taxon>
        <taxon>Sordariomycetes</taxon>
        <taxon>Sordariomycetidae</taxon>
        <taxon>Sordariales</taxon>
        <taxon>Chaetomiaceae</taxon>
        <taxon>Parathielavia</taxon>
    </lineage>
</organism>
<sequence>MRKIRALPFTAYLFQNSSNPDAYVWKVEIGGAAYALKMARTAFSCDFINRQHSFDYFDPFCCECRVYGRLKEEQCEDLAVQAHGYLLNPEQEEEITEKIMGIDYDPDDRNDSVPLNGWNNNWGRFEQHRGQPVRAIVKELDVFGSDFYATQVPQMWSDLKRLNALGILVRDLHAGNYLDGKLVDFSRVWTMYHPCLDGDRLCSSDLQNFRMGDARGLEGMIDDYFGYDVQEVPEELHEHAAGQYDAGTDPTLYDWRKLGGEEVEAHVQELCAEQPSESYSDDDHEY</sequence>
<name>A0AAN6SZB9_9PEZI</name>
<accession>A0AAN6SZB9</accession>